<dbReference type="GO" id="GO:0006631">
    <property type="term" value="P:fatty acid metabolic process"/>
    <property type="evidence" value="ECO:0007669"/>
    <property type="project" value="TreeGrafter"/>
</dbReference>
<evidence type="ECO:0000256" key="2">
    <source>
        <dbReference type="ARBA" id="ARBA00022598"/>
    </source>
</evidence>
<evidence type="ECO:0000313" key="6">
    <source>
        <dbReference type="Proteomes" id="UP001359886"/>
    </source>
</evidence>
<comment type="caution">
    <text evidence="5">The sequence shown here is derived from an EMBL/GenBank/DDBJ whole genome shotgun (WGS) entry which is preliminary data.</text>
</comment>
<dbReference type="InterPro" id="IPR045851">
    <property type="entry name" value="AMP-bd_C_sf"/>
</dbReference>
<protein>
    <submittedName>
        <fullName evidence="5">Class I adenylate-forming enzyme family protein</fullName>
    </submittedName>
</protein>
<evidence type="ECO:0000259" key="4">
    <source>
        <dbReference type="Pfam" id="PF13193"/>
    </source>
</evidence>
<dbReference type="RefSeq" id="WP_354694592.1">
    <property type="nucleotide sequence ID" value="NZ_JAZHOG010000003.1"/>
</dbReference>
<evidence type="ECO:0000313" key="5">
    <source>
        <dbReference type="EMBL" id="MEJ8567279.1"/>
    </source>
</evidence>
<dbReference type="Gene3D" id="3.30.300.30">
    <property type="match status" value="1"/>
</dbReference>
<evidence type="ECO:0000256" key="1">
    <source>
        <dbReference type="ARBA" id="ARBA00006432"/>
    </source>
</evidence>
<dbReference type="InterPro" id="IPR042099">
    <property type="entry name" value="ANL_N_sf"/>
</dbReference>
<dbReference type="GO" id="GO:0031956">
    <property type="term" value="F:medium-chain fatty acid-CoA ligase activity"/>
    <property type="evidence" value="ECO:0007669"/>
    <property type="project" value="TreeGrafter"/>
</dbReference>
<organism evidence="5 6">
    <name type="scientific">Elongatibacter sediminis</name>
    <dbReference type="NCBI Taxonomy" id="3119006"/>
    <lineage>
        <taxon>Bacteria</taxon>
        <taxon>Pseudomonadati</taxon>
        <taxon>Pseudomonadota</taxon>
        <taxon>Gammaproteobacteria</taxon>
        <taxon>Chromatiales</taxon>
        <taxon>Wenzhouxiangellaceae</taxon>
        <taxon>Elongatibacter</taxon>
    </lineage>
</organism>
<dbReference type="CDD" id="cd04433">
    <property type="entry name" value="AFD_class_I"/>
    <property type="match status" value="1"/>
</dbReference>
<dbReference type="PANTHER" id="PTHR43201">
    <property type="entry name" value="ACYL-COA SYNTHETASE"/>
    <property type="match status" value="1"/>
</dbReference>
<dbReference type="Proteomes" id="UP001359886">
    <property type="component" value="Unassembled WGS sequence"/>
</dbReference>
<dbReference type="PROSITE" id="PS00455">
    <property type="entry name" value="AMP_BINDING"/>
    <property type="match status" value="1"/>
</dbReference>
<dbReference type="SUPFAM" id="SSF56801">
    <property type="entry name" value="Acetyl-CoA synthetase-like"/>
    <property type="match status" value="1"/>
</dbReference>
<dbReference type="InterPro" id="IPR020845">
    <property type="entry name" value="AMP-binding_CS"/>
</dbReference>
<feature type="domain" description="AMP-binding enzyme C-terminal" evidence="4">
    <location>
        <begin position="488"/>
        <end position="564"/>
    </location>
</feature>
<accession>A0AAW9RD15</accession>
<evidence type="ECO:0000259" key="3">
    <source>
        <dbReference type="Pfam" id="PF00501"/>
    </source>
</evidence>
<comment type="similarity">
    <text evidence="1">Belongs to the ATP-dependent AMP-binding enzyme family.</text>
</comment>
<dbReference type="Gene3D" id="3.40.50.12780">
    <property type="entry name" value="N-terminal domain of ligase-like"/>
    <property type="match status" value="1"/>
</dbReference>
<keyword evidence="6" id="KW-1185">Reference proteome</keyword>
<dbReference type="EMBL" id="JAZHOG010000003">
    <property type="protein sequence ID" value="MEJ8567279.1"/>
    <property type="molecule type" value="Genomic_DNA"/>
</dbReference>
<dbReference type="Pfam" id="PF00501">
    <property type="entry name" value="AMP-binding"/>
    <property type="match status" value="1"/>
</dbReference>
<name>A0AAW9RD15_9GAMM</name>
<dbReference type="InterPro" id="IPR000873">
    <property type="entry name" value="AMP-dep_synth/lig_dom"/>
</dbReference>
<proteinExistence type="inferred from homology"/>
<feature type="domain" description="AMP-dependent synthetase/ligase" evidence="3">
    <location>
        <begin position="37"/>
        <end position="432"/>
    </location>
</feature>
<keyword evidence="2" id="KW-0436">Ligase</keyword>
<dbReference type="Pfam" id="PF13193">
    <property type="entry name" value="AMP-binding_C"/>
    <property type="match status" value="1"/>
</dbReference>
<sequence length="587" mass="63810">MILHDAETIARYADAGWWGQTTVDDLFRACVETGGGRDPDEPALLDAPNRGDFAFGTPHSLSFRETDEAVDRLAASLVASGVGKDDIVVVQLPNIVEIVIAFLALARIGAIVSPVMLAYGESDLRRIVRHLRPAAVMTLAQFKDGAPADIFRRLLAEGDTPIFELFALGDPPDGGLDLLSTEVGAGELRALAAHLDTTDIDANEIVTMHWTSGTTGVPKCVPRSHNNWHGTGGACVDAGGLKPGDRILAPMQMVHTAGYSGMVMPWLELQGVLALHQPFDMPVFLGQIQDLRINHTVTAPAMMNALLRENILDDFDVSAIRSILCGSAPLDAWMIADFKRRYGIEVVNAFGSSEGMTMLSSPDITDDPQRRARYYPRFQGTRRVSDGRPWNVRIAESCEMRLIDPDSGEHIGKPNTPGEIAFRSTALFPGYWTRDGDVDRSDFDDDGYFRTGEIFEIAGDGEEADFFHYIDRLKDVINRGGVKIPVGELEAAIQALPEVREASAIGFPDERLGERICAVIVPAPGARLDLDGLNAALAESGIARYMQPERLEIVEALPRNVTGKVLKRELAQSLAADSEPAAMPESD</sequence>
<reference evidence="5 6" key="1">
    <citation type="submission" date="2024-02" db="EMBL/GenBank/DDBJ databases">
        <title>A novel Wenzhouxiangellaceae bacterium, isolated from coastal sediments.</title>
        <authorList>
            <person name="Du Z.-J."/>
            <person name="Ye Y.-Q."/>
            <person name="Zhang X.-Y."/>
        </authorList>
    </citation>
    <scope>NUCLEOTIDE SEQUENCE [LARGE SCALE GENOMIC DNA]</scope>
    <source>
        <strain evidence="5 6">CH-27</strain>
    </source>
</reference>
<dbReference type="PANTHER" id="PTHR43201:SF5">
    <property type="entry name" value="MEDIUM-CHAIN ACYL-COA LIGASE ACSF2, MITOCHONDRIAL"/>
    <property type="match status" value="1"/>
</dbReference>
<dbReference type="AlphaFoldDB" id="A0AAW9RD15"/>
<gene>
    <name evidence="5" type="ORF">V3330_06535</name>
</gene>
<dbReference type="InterPro" id="IPR025110">
    <property type="entry name" value="AMP-bd_C"/>
</dbReference>